<accession>A0A1I6TZT6</accession>
<sequence length="61" mass="6640">MTQLTTLEVEHLRHLIGGHGMIVKKLNSYAESCSDPTLKTLLENDANAASQAQQTLLSFLG</sequence>
<protein>
    <recommendedName>
        <fullName evidence="5">Spore coat protein</fullName>
    </recommendedName>
</protein>
<evidence type="ECO:0000313" key="3">
    <source>
        <dbReference type="Proteomes" id="UP000199139"/>
    </source>
</evidence>
<dbReference type="Proteomes" id="UP000321773">
    <property type="component" value="Unassembled WGS sequence"/>
</dbReference>
<evidence type="ECO:0000313" key="2">
    <source>
        <dbReference type="EMBL" id="SFS94680.1"/>
    </source>
</evidence>
<gene>
    <name evidence="1" type="ORF">HMI01_18490</name>
    <name evidence="2" type="ORF">SAMN05421668_1207</name>
</gene>
<dbReference type="STRING" id="306541.SAMN05421668_1207"/>
<keyword evidence="4" id="KW-1185">Reference proteome</keyword>
<dbReference type="RefSeq" id="WP_062322466.1">
    <property type="nucleotide sequence ID" value="NZ_BJWJ01000019.1"/>
</dbReference>
<dbReference type="Proteomes" id="UP000199139">
    <property type="component" value="Unassembled WGS sequence"/>
</dbReference>
<dbReference type="EMBL" id="BJWJ01000019">
    <property type="protein sequence ID" value="GEM04861.1"/>
    <property type="molecule type" value="Genomic_DNA"/>
</dbReference>
<evidence type="ECO:0000313" key="4">
    <source>
        <dbReference type="Proteomes" id="UP000321773"/>
    </source>
</evidence>
<proteinExistence type="predicted"/>
<dbReference type="AlphaFoldDB" id="A0A1I6TZT6"/>
<reference evidence="1 4" key="2">
    <citation type="submission" date="2019-07" db="EMBL/GenBank/DDBJ databases">
        <title>Whole genome shotgun sequence of Halolactibacillus miurensis NBRC 100873.</title>
        <authorList>
            <person name="Hosoyama A."/>
            <person name="Uohara A."/>
            <person name="Ohji S."/>
            <person name="Ichikawa N."/>
        </authorList>
    </citation>
    <scope>NUCLEOTIDE SEQUENCE [LARGE SCALE GENOMIC DNA]</scope>
    <source>
        <strain evidence="1 4">NBRC 100873</strain>
    </source>
</reference>
<dbReference type="EMBL" id="FPAI01000020">
    <property type="protein sequence ID" value="SFS94680.1"/>
    <property type="molecule type" value="Genomic_DNA"/>
</dbReference>
<organism evidence="2 3">
    <name type="scientific">Halolactibacillus miurensis</name>
    <dbReference type="NCBI Taxonomy" id="306541"/>
    <lineage>
        <taxon>Bacteria</taxon>
        <taxon>Bacillati</taxon>
        <taxon>Bacillota</taxon>
        <taxon>Bacilli</taxon>
        <taxon>Bacillales</taxon>
        <taxon>Bacillaceae</taxon>
        <taxon>Halolactibacillus</taxon>
    </lineage>
</organism>
<name>A0A1I6TZT6_9BACI</name>
<dbReference type="OrthoDB" id="1707820at2"/>
<reference evidence="2 3" key="1">
    <citation type="submission" date="2016-10" db="EMBL/GenBank/DDBJ databases">
        <authorList>
            <person name="de Groot N.N."/>
        </authorList>
    </citation>
    <scope>NUCLEOTIDE SEQUENCE [LARGE SCALE GENOMIC DNA]</scope>
    <source>
        <strain evidence="2 3">DSM 17074</strain>
    </source>
</reference>
<evidence type="ECO:0000313" key="1">
    <source>
        <dbReference type="EMBL" id="GEM04861.1"/>
    </source>
</evidence>
<evidence type="ECO:0008006" key="5">
    <source>
        <dbReference type="Google" id="ProtNLM"/>
    </source>
</evidence>